<dbReference type="Proteomes" id="UP001341281">
    <property type="component" value="Chromosome 10"/>
</dbReference>
<dbReference type="InterPro" id="IPR021109">
    <property type="entry name" value="Peptidase_aspartic_dom_sf"/>
</dbReference>
<gene>
    <name evidence="1" type="ORF">U9M48_043010</name>
</gene>
<name>A0AAQ3UW29_PASNO</name>
<accession>A0AAQ3UW29</accession>
<evidence type="ECO:0000313" key="1">
    <source>
        <dbReference type="EMBL" id="WVZ97477.1"/>
    </source>
</evidence>
<evidence type="ECO:0000313" key="2">
    <source>
        <dbReference type="Proteomes" id="UP001341281"/>
    </source>
</evidence>
<reference evidence="1 2" key="1">
    <citation type="submission" date="2024-02" db="EMBL/GenBank/DDBJ databases">
        <title>High-quality chromosome-scale genome assembly of Pensacola bahiagrass (Paspalum notatum Flugge var. saurae).</title>
        <authorList>
            <person name="Vega J.M."/>
            <person name="Podio M."/>
            <person name="Orjuela J."/>
            <person name="Siena L.A."/>
            <person name="Pessino S.C."/>
            <person name="Combes M.C."/>
            <person name="Mariac C."/>
            <person name="Albertini E."/>
            <person name="Pupilli F."/>
            <person name="Ortiz J.P.A."/>
            <person name="Leblanc O."/>
        </authorList>
    </citation>
    <scope>NUCLEOTIDE SEQUENCE [LARGE SCALE GENOMIC DNA]</scope>
    <source>
        <strain evidence="1">R1</strain>
        <tissue evidence="1">Leaf</tissue>
    </source>
</reference>
<keyword evidence="2" id="KW-1185">Reference proteome</keyword>
<proteinExistence type="predicted"/>
<sequence>MKGGSPINTNQIVRHLRLCIGTEDFYVDPLVLPYQEIDIILGMDWMKEHNVLLDITSRTVQMKSSKSGKIMHIHLPNHKHSSHTVNATEAQLIEKIPVASDFPDVFPEELPRLPPDRDVEFAI</sequence>
<dbReference type="SUPFAM" id="SSF50630">
    <property type="entry name" value="Acid proteases"/>
    <property type="match status" value="1"/>
</dbReference>
<dbReference type="EMBL" id="CP144754">
    <property type="protein sequence ID" value="WVZ97477.1"/>
    <property type="molecule type" value="Genomic_DNA"/>
</dbReference>
<organism evidence="1 2">
    <name type="scientific">Paspalum notatum var. saurae</name>
    <dbReference type="NCBI Taxonomy" id="547442"/>
    <lineage>
        <taxon>Eukaryota</taxon>
        <taxon>Viridiplantae</taxon>
        <taxon>Streptophyta</taxon>
        <taxon>Embryophyta</taxon>
        <taxon>Tracheophyta</taxon>
        <taxon>Spermatophyta</taxon>
        <taxon>Magnoliopsida</taxon>
        <taxon>Liliopsida</taxon>
        <taxon>Poales</taxon>
        <taxon>Poaceae</taxon>
        <taxon>PACMAD clade</taxon>
        <taxon>Panicoideae</taxon>
        <taxon>Andropogonodae</taxon>
        <taxon>Paspaleae</taxon>
        <taxon>Paspalinae</taxon>
        <taxon>Paspalum</taxon>
    </lineage>
</organism>
<dbReference type="Pfam" id="PF08284">
    <property type="entry name" value="RVP_2"/>
    <property type="match status" value="1"/>
</dbReference>
<dbReference type="Gene3D" id="2.40.70.10">
    <property type="entry name" value="Acid Proteases"/>
    <property type="match status" value="1"/>
</dbReference>
<dbReference type="AlphaFoldDB" id="A0AAQ3UW29"/>
<protein>
    <submittedName>
        <fullName evidence="1">Uncharacterized protein</fullName>
    </submittedName>
</protein>
<dbReference type="CDD" id="cd00303">
    <property type="entry name" value="retropepsin_like"/>
    <property type="match status" value="1"/>
</dbReference>